<gene>
    <name evidence="1" type="ORF">GBF38_006968</name>
</gene>
<name>A0ACB7EGL6_NIBAL</name>
<organism evidence="1 2">
    <name type="scientific">Nibea albiflora</name>
    <name type="common">Yellow drum</name>
    <name type="synonym">Corvina albiflora</name>
    <dbReference type="NCBI Taxonomy" id="240163"/>
    <lineage>
        <taxon>Eukaryota</taxon>
        <taxon>Metazoa</taxon>
        <taxon>Chordata</taxon>
        <taxon>Craniata</taxon>
        <taxon>Vertebrata</taxon>
        <taxon>Euteleostomi</taxon>
        <taxon>Actinopterygii</taxon>
        <taxon>Neopterygii</taxon>
        <taxon>Teleostei</taxon>
        <taxon>Neoteleostei</taxon>
        <taxon>Acanthomorphata</taxon>
        <taxon>Eupercaria</taxon>
        <taxon>Sciaenidae</taxon>
        <taxon>Nibea</taxon>
    </lineage>
</organism>
<dbReference type="Proteomes" id="UP000805704">
    <property type="component" value="Chromosome 7"/>
</dbReference>
<dbReference type="EMBL" id="CM024795">
    <property type="protein sequence ID" value="KAG8001342.1"/>
    <property type="molecule type" value="Genomic_DNA"/>
</dbReference>
<evidence type="ECO:0000313" key="2">
    <source>
        <dbReference type="Proteomes" id="UP000805704"/>
    </source>
</evidence>
<sequence length="258" mass="29911">MESNIPRLLLILIFSVLPAPLYAETSVQKISKVVQVYHLLTWQEAEGYCRAYHTDLVTIRNTEEANNLTSFGGWIGLRMSWHGWTWSQNDEKASFLFWNSSQPGYGICALKYWSSPKWFSSDCKSLNTFLCVDENMILVQEMKTWEEALLHCRELPSALNNLYYNDLACLPESCNLVWNREKIPETVTDEVWIGLRFLAGHWVWTNGGTMESSYLPQCPAQDQHCGALDRNNDQWKTLNCNEKRHFLCSLELTRESKP</sequence>
<reference evidence="1" key="1">
    <citation type="submission" date="2020-04" db="EMBL/GenBank/DDBJ databases">
        <title>A chromosome-scale assembly and high-density genetic map of the yellow drum (Nibea albiflora) genome.</title>
        <authorList>
            <person name="Xu D."/>
            <person name="Zhang W."/>
            <person name="Chen R."/>
            <person name="Tan P."/>
            <person name="Wang L."/>
            <person name="Song H."/>
            <person name="Tian L."/>
            <person name="Zhu Q."/>
            <person name="Wang B."/>
        </authorList>
    </citation>
    <scope>NUCLEOTIDE SEQUENCE</scope>
    <source>
        <strain evidence="1">ZJHYS-2018</strain>
    </source>
</reference>
<evidence type="ECO:0000313" key="1">
    <source>
        <dbReference type="EMBL" id="KAG8001342.1"/>
    </source>
</evidence>
<protein>
    <submittedName>
        <fullName evidence="1">Uncharacterized protein</fullName>
    </submittedName>
</protein>
<accession>A0ACB7EGL6</accession>
<proteinExistence type="predicted"/>
<keyword evidence="2" id="KW-1185">Reference proteome</keyword>
<comment type="caution">
    <text evidence="1">The sequence shown here is derived from an EMBL/GenBank/DDBJ whole genome shotgun (WGS) entry which is preliminary data.</text>
</comment>